<dbReference type="EMBL" id="CAJPDQ010000008">
    <property type="protein sequence ID" value="CAF9913367.1"/>
    <property type="molecule type" value="Genomic_DNA"/>
</dbReference>
<feature type="chain" id="PRO_5034371431" description="Carboxylic ester hydrolase" evidence="3">
    <location>
        <begin position="21"/>
        <end position="508"/>
    </location>
</feature>
<dbReference type="PROSITE" id="PS00941">
    <property type="entry name" value="CARBOXYLESTERASE_B_2"/>
    <property type="match status" value="1"/>
</dbReference>
<proteinExistence type="inferred from homology"/>
<protein>
    <recommendedName>
        <fullName evidence="3">Carboxylic ester hydrolase</fullName>
        <ecNumber evidence="3">3.1.1.-</ecNumber>
    </recommendedName>
</protein>
<evidence type="ECO:0000256" key="3">
    <source>
        <dbReference type="RuleBase" id="RU361235"/>
    </source>
</evidence>
<dbReference type="PROSITE" id="PS00122">
    <property type="entry name" value="CARBOXYLESTERASE_B_1"/>
    <property type="match status" value="1"/>
</dbReference>
<feature type="signal peptide" evidence="3">
    <location>
        <begin position="1"/>
        <end position="20"/>
    </location>
</feature>
<reference evidence="5" key="1">
    <citation type="submission" date="2021-03" db="EMBL/GenBank/DDBJ databases">
        <authorList>
            <person name="Tagirdzhanova G."/>
        </authorList>
    </citation>
    <scope>NUCLEOTIDE SEQUENCE</scope>
</reference>
<keyword evidence="3" id="KW-0732">Signal</keyword>
<dbReference type="InterPro" id="IPR019826">
    <property type="entry name" value="Carboxylesterase_B_AS"/>
</dbReference>
<evidence type="ECO:0000313" key="6">
    <source>
        <dbReference type="Proteomes" id="UP000664169"/>
    </source>
</evidence>
<dbReference type="SUPFAM" id="SSF53474">
    <property type="entry name" value="alpha/beta-Hydrolases"/>
    <property type="match status" value="1"/>
</dbReference>
<evidence type="ECO:0000313" key="5">
    <source>
        <dbReference type="EMBL" id="CAF9913367.1"/>
    </source>
</evidence>
<dbReference type="Proteomes" id="UP000664169">
    <property type="component" value="Unassembled WGS sequence"/>
</dbReference>
<gene>
    <name evidence="5" type="ORF">GOMPHAMPRED_007874</name>
</gene>
<dbReference type="AlphaFoldDB" id="A0A8H3EZW9"/>
<dbReference type="InterPro" id="IPR029058">
    <property type="entry name" value="AB_hydrolase_fold"/>
</dbReference>
<feature type="domain" description="Carboxylesterase type B" evidence="4">
    <location>
        <begin position="24"/>
        <end position="459"/>
    </location>
</feature>
<dbReference type="PANTHER" id="PTHR43918:SF4">
    <property type="entry name" value="CARBOXYLIC ESTER HYDROLASE"/>
    <property type="match status" value="1"/>
</dbReference>
<evidence type="ECO:0000259" key="4">
    <source>
        <dbReference type="Pfam" id="PF00135"/>
    </source>
</evidence>
<dbReference type="InterPro" id="IPR002018">
    <property type="entry name" value="CarbesteraseB"/>
</dbReference>
<evidence type="ECO:0000256" key="2">
    <source>
        <dbReference type="ARBA" id="ARBA00022801"/>
    </source>
</evidence>
<dbReference type="InterPro" id="IPR050654">
    <property type="entry name" value="AChE-related_enzymes"/>
</dbReference>
<dbReference type="EC" id="3.1.1.-" evidence="3"/>
<dbReference type="OrthoDB" id="408631at2759"/>
<dbReference type="GO" id="GO:0052689">
    <property type="term" value="F:carboxylic ester hydrolase activity"/>
    <property type="evidence" value="ECO:0007669"/>
    <property type="project" value="TreeGrafter"/>
</dbReference>
<dbReference type="Pfam" id="PF00135">
    <property type="entry name" value="COesterase"/>
    <property type="match status" value="1"/>
</dbReference>
<evidence type="ECO:0000256" key="1">
    <source>
        <dbReference type="ARBA" id="ARBA00005964"/>
    </source>
</evidence>
<dbReference type="InterPro" id="IPR019819">
    <property type="entry name" value="Carboxylesterase_B_CS"/>
</dbReference>
<keyword evidence="6" id="KW-1185">Reference proteome</keyword>
<name>A0A8H3EZW9_9LECA</name>
<sequence>MFLVLLLLALGAIAAPAADADTRPTVTLANGVIVGTAIPGANQFLGIPFAQSPPLIFAPPQPAQSWKKPLDASKLPNTCIQQFNDGNSKQFSMKLFNNPTGPLLTESEDCLYVNVYAPQTKSTGKAVMAWMYGGSLQFGSASTIFYNGSSFARDQDIILVAMNYRTNVFGFSNSPEIALGSQNAGFLDQRTALQWIQQNIVQFGGDPKKVTIFGLSAGGYSVMQLLAVPPSPLTNRAAIMGSEGALAEPYPSAAWEELVALVNCTTAISQLACVRKIPATRIQNVIEANVINFLPAFDGVTAVSNVLPLFDTGRVAKVPMMTGTNANDGTVFAHIILLIGNITLSEYLSPIFPASVVDEVAAAFSTGTVYDQLSNFITHFTFQCPTKPLTEAATKAGYSIWRYYYEAYFPNLTPFNGAKAFHFSETPEVFNDFPCKGATSQEIALGRHMQSIWARFAKNPGSPGWASVADGVLQDIGHNGSRGGKRIATSAVDHSCAIFDPIFNVSGP</sequence>
<comment type="similarity">
    <text evidence="1 3">Belongs to the type-B carboxylesterase/lipase family.</text>
</comment>
<keyword evidence="2 3" id="KW-0378">Hydrolase</keyword>
<accession>A0A8H3EZW9</accession>
<organism evidence="5 6">
    <name type="scientific">Gomphillus americanus</name>
    <dbReference type="NCBI Taxonomy" id="1940652"/>
    <lineage>
        <taxon>Eukaryota</taxon>
        <taxon>Fungi</taxon>
        <taxon>Dikarya</taxon>
        <taxon>Ascomycota</taxon>
        <taxon>Pezizomycotina</taxon>
        <taxon>Lecanoromycetes</taxon>
        <taxon>OSLEUM clade</taxon>
        <taxon>Ostropomycetidae</taxon>
        <taxon>Ostropales</taxon>
        <taxon>Graphidaceae</taxon>
        <taxon>Gomphilloideae</taxon>
        <taxon>Gomphillus</taxon>
    </lineage>
</organism>
<dbReference type="Gene3D" id="3.40.50.1820">
    <property type="entry name" value="alpha/beta hydrolase"/>
    <property type="match status" value="1"/>
</dbReference>
<comment type="caution">
    <text evidence="5">The sequence shown here is derived from an EMBL/GenBank/DDBJ whole genome shotgun (WGS) entry which is preliminary data.</text>
</comment>
<dbReference type="PANTHER" id="PTHR43918">
    <property type="entry name" value="ACETYLCHOLINESTERASE"/>
    <property type="match status" value="1"/>
</dbReference>